<dbReference type="EMBL" id="FMXB01000002">
    <property type="protein sequence ID" value="SDA41061.1"/>
    <property type="molecule type" value="Genomic_DNA"/>
</dbReference>
<dbReference type="Proteomes" id="UP000323439">
    <property type="component" value="Unassembled WGS sequence"/>
</dbReference>
<name>A0A1G5V588_9EURY</name>
<evidence type="ECO:0000313" key="2">
    <source>
        <dbReference type="Proteomes" id="UP000323439"/>
    </source>
</evidence>
<dbReference type="AlphaFoldDB" id="A0A1G5V588"/>
<protein>
    <submittedName>
        <fullName evidence="1">Uncharacterized protein</fullName>
    </submittedName>
</protein>
<reference evidence="1 2" key="1">
    <citation type="submission" date="2016-10" db="EMBL/GenBank/DDBJ databases">
        <authorList>
            <person name="Varghese N."/>
            <person name="Submissions S."/>
        </authorList>
    </citation>
    <scope>NUCLEOTIDE SEQUENCE [LARGE SCALE GENOMIC DNA]</scope>
    <source>
        <strain evidence="1 2">DSM 16643</strain>
    </source>
</reference>
<accession>A0A1G5V588</accession>
<proteinExistence type="predicted"/>
<evidence type="ECO:0000313" key="1">
    <source>
        <dbReference type="EMBL" id="SDA41061.1"/>
    </source>
</evidence>
<gene>
    <name evidence="1" type="ORF">SAMN02910315_00390</name>
</gene>
<keyword evidence="2" id="KW-1185">Reference proteome</keyword>
<dbReference type="InterPro" id="IPR016541">
    <property type="entry name" value="UCP008505"/>
</dbReference>
<dbReference type="Pfam" id="PF14367">
    <property type="entry name" value="DUF4411"/>
    <property type="match status" value="1"/>
</dbReference>
<sequence>MSLDKFESFIRRGFDKTNGGSWADPYLVACGIVDDNVTVVSQESSRKHPHSVIPYVCGEYNVSCIKFLDFLRENNFKA</sequence>
<organism evidence="1 2">
    <name type="scientific">Methanobrevibacter millerae</name>
    <dbReference type="NCBI Taxonomy" id="230361"/>
    <lineage>
        <taxon>Archaea</taxon>
        <taxon>Methanobacteriati</taxon>
        <taxon>Methanobacteriota</taxon>
        <taxon>Methanomada group</taxon>
        <taxon>Methanobacteria</taxon>
        <taxon>Methanobacteriales</taxon>
        <taxon>Methanobacteriaceae</taxon>
        <taxon>Methanobrevibacter</taxon>
    </lineage>
</organism>